<dbReference type="GO" id="GO:0016020">
    <property type="term" value="C:membrane"/>
    <property type="evidence" value="ECO:0007669"/>
    <property type="project" value="InterPro"/>
</dbReference>
<dbReference type="RefSeq" id="WP_122921450.1">
    <property type="nucleotide sequence ID" value="NZ_RHHQ01000028.1"/>
</dbReference>
<feature type="transmembrane region" description="Helical" evidence="4">
    <location>
        <begin position="429"/>
        <end position="452"/>
    </location>
</feature>
<organism evidence="5 6">
    <name type="scientific">Brevibacillus fluminis</name>
    <dbReference type="NCBI Taxonomy" id="511487"/>
    <lineage>
        <taxon>Bacteria</taxon>
        <taxon>Bacillati</taxon>
        <taxon>Bacillota</taxon>
        <taxon>Bacilli</taxon>
        <taxon>Bacillales</taxon>
        <taxon>Paenibacillaceae</taxon>
        <taxon>Brevibacillus</taxon>
    </lineage>
</organism>
<keyword evidence="6" id="KW-1185">Reference proteome</keyword>
<dbReference type="PIRSF" id="PIRSF005690">
    <property type="entry name" value="GerBA"/>
    <property type="match status" value="1"/>
</dbReference>
<dbReference type="Pfam" id="PF03323">
    <property type="entry name" value="GerA"/>
    <property type="match status" value="1"/>
</dbReference>
<keyword evidence="2 4" id="KW-0472">Membrane</keyword>
<accession>A0A3M8CUX3</accession>
<dbReference type="EMBL" id="RHHQ01000028">
    <property type="protein sequence ID" value="RNB79600.1"/>
    <property type="molecule type" value="Genomic_DNA"/>
</dbReference>
<comment type="caution">
    <text evidence="5">The sequence shown here is derived from an EMBL/GenBank/DDBJ whole genome shotgun (WGS) entry which is preliminary data.</text>
</comment>
<dbReference type="Proteomes" id="UP000271031">
    <property type="component" value="Unassembled WGS sequence"/>
</dbReference>
<protein>
    <submittedName>
        <fullName evidence="5">Spore germination protein</fullName>
    </submittedName>
</protein>
<dbReference type="AlphaFoldDB" id="A0A3M8CUX3"/>
<dbReference type="InterPro" id="IPR004995">
    <property type="entry name" value="Spore_Ger"/>
</dbReference>
<comment type="similarity">
    <text evidence="1">Belongs to the GerABKA family.</text>
</comment>
<gene>
    <name evidence="5" type="ORF">EDM56_29195</name>
</gene>
<feature type="transmembrane region" description="Helical" evidence="4">
    <location>
        <begin position="304"/>
        <end position="325"/>
    </location>
</feature>
<dbReference type="OrthoDB" id="1726708at2"/>
<evidence type="ECO:0000256" key="3">
    <source>
        <dbReference type="SAM" id="MobiDB-lite"/>
    </source>
</evidence>
<proteinExistence type="inferred from homology"/>
<reference evidence="5 6" key="1">
    <citation type="submission" date="2018-10" db="EMBL/GenBank/DDBJ databases">
        <title>Phylogenomics of Brevibacillus.</title>
        <authorList>
            <person name="Dunlap C."/>
        </authorList>
    </citation>
    <scope>NUCLEOTIDE SEQUENCE [LARGE SCALE GENOMIC DNA]</scope>
    <source>
        <strain evidence="5 6">JCM 15716</strain>
    </source>
</reference>
<keyword evidence="4" id="KW-1133">Transmembrane helix</keyword>
<evidence type="ECO:0000313" key="5">
    <source>
        <dbReference type="EMBL" id="RNB79600.1"/>
    </source>
</evidence>
<feature type="region of interest" description="Disordered" evidence="3">
    <location>
        <begin position="491"/>
        <end position="510"/>
    </location>
</feature>
<evidence type="ECO:0000256" key="4">
    <source>
        <dbReference type="SAM" id="Phobius"/>
    </source>
</evidence>
<name>A0A3M8CUX3_9BACL</name>
<evidence type="ECO:0000313" key="6">
    <source>
        <dbReference type="Proteomes" id="UP000271031"/>
    </source>
</evidence>
<keyword evidence="4" id="KW-0812">Transmembrane</keyword>
<dbReference type="PANTHER" id="PTHR22550">
    <property type="entry name" value="SPORE GERMINATION PROTEIN"/>
    <property type="match status" value="1"/>
</dbReference>
<evidence type="ECO:0000256" key="1">
    <source>
        <dbReference type="ARBA" id="ARBA00005278"/>
    </source>
</evidence>
<feature type="transmembrane region" description="Helical" evidence="4">
    <location>
        <begin position="397"/>
        <end position="417"/>
    </location>
</feature>
<dbReference type="PANTHER" id="PTHR22550:SF16">
    <property type="entry name" value="SPORE GERMINATION PROTEIN"/>
    <property type="match status" value="1"/>
</dbReference>
<dbReference type="InterPro" id="IPR050768">
    <property type="entry name" value="UPF0353/GerABKA_families"/>
</dbReference>
<evidence type="ECO:0000256" key="2">
    <source>
        <dbReference type="ARBA" id="ARBA00023136"/>
    </source>
</evidence>
<sequence length="510" mass="56731">MRLFYKRIRKSAIQQLLHGGDNEHISPDLSENRQRLQTIFHDIPDLITSTFVISGINVTALLVYLNGIVDNDIINNNILHPLLFKTHSFTELSDLELPVGLKQTASTWAAIKESILFGKSVLFVDGAPYCLILNTPGWPQRSNTEPQTESALKGSHLGFIESSGYNISLLRLFIPDQDLKIKDMVVGWRSKTKVSLLYLEDVVNPETLKRLEERIQHINIDAIITTGELEELIADNRITPFPQFLSTERPDTAASQILQGRIVMVVDHSPGVLVGPVTLSSFFQSIDDYNLRWIVASFIRAMRYAGFFVSIFLPALYIAALTFHYDIIPLDLILSIGESRERVPIPPFVEAILMELALEMLREAGLRLPSKIGQTVGIVGGIVIGQAAVSAGIVSNIMVIVVATTAIASFILPNADLSAAVRILRFPMMIAAYMFGLVGIVVGLMVLILHLISLESLGTPYGSPFAPVRFSDWKDAIIRLPIQWMTKRPVANRPQQTTRQGNNRRKDDSK</sequence>
<dbReference type="GO" id="GO:0009847">
    <property type="term" value="P:spore germination"/>
    <property type="evidence" value="ECO:0007669"/>
    <property type="project" value="InterPro"/>
</dbReference>